<dbReference type="GO" id="GO:0005737">
    <property type="term" value="C:cytoplasm"/>
    <property type="evidence" value="ECO:0007669"/>
    <property type="project" value="TreeGrafter"/>
</dbReference>
<evidence type="ECO:0000313" key="6">
    <source>
        <dbReference type="Proteomes" id="UP000288623"/>
    </source>
</evidence>
<evidence type="ECO:0000256" key="2">
    <source>
        <dbReference type="ARBA" id="ARBA00023315"/>
    </source>
</evidence>
<organism evidence="5 6">
    <name type="scientific">Candidatus Kurthia intestinigallinarum</name>
    <dbReference type="NCBI Taxonomy" id="1562256"/>
    <lineage>
        <taxon>Bacteria</taxon>
        <taxon>Bacillati</taxon>
        <taxon>Bacillota</taxon>
        <taxon>Bacilli</taxon>
        <taxon>Bacillales</taxon>
        <taxon>Caryophanaceae</taxon>
        <taxon>Kurthia</taxon>
    </lineage>
</organism>
<gene>
    <name evidence="5" type="ORF">QI30_05345</name>
</gene>
<dbReference type="PANTHER" id="PTHR43792">
    <property type="entry name" value="GNAT FAMILY, PUTATIVE (AFU_ORTHOLOGUE AFUA_3G00765)-RELATED-RELATED"/>
    <property type="match status" value="1"/>
</dbReference>
<name>A0A433RW67_9BACL</name>
<comment type="similarity">
    <text evidence="3">Belongs to the acetyltransferase family. RimJ subfamily.</text>
</comment>
<dbReference type="PANTHER" id="PTHR43792:SF8">
    <property type="entry name" value="[RIBOSOMAL PROTEIN US5]-ALANINE N-ACETYLTRANSFERASE"/>
    <property type="match status" value="1"/>
</dbReference>
<dbReference type="SUPFAM" id="SSF55729">
    <property type="entry name" value="Acyl-CoA N-acyltransferases (Nat)"/>
    <property type="match status" value="1"/>
</dbReference>
<dbReference type="Gene3D" id="3.40.630.30">
    <property type="match status" value="1"/>
</dbReference>
<keyword evidence="2" id="KW-0012">Acyltransferase</keyword>
<comment type="caution">
    <text evidence="5">The sequence shown here is derived from an EMBL/GenBank/DDBJ whole genome shotgun (WGS) entry which is preliminary data.</text>
</comment>
<dbReference type="Proteomes" id="UP000288623">
    <property type="component" value="Unassembled WGS sequence"/>
</dbReference>
<dbReference type="EMBL" id="JTFC01000021">
    <property type="protein sequence ID" value="RUS57542.1"/>
    <property type="molecule type" value="Genomic_DNA"/>
</dbReference>
<dbReference type="InterPro" id="IPR000182">
    <property type="entry name" value="GNAT_dom"/>
</dbReference>
<keyword evidence="6" id="KW-1185">Reference proteome</keyword>
<protein>
    <submittedName>
        <fullName evidence="5">Alanine acetyltransferase</fullName>
    </submittedName>
</protein>
<dbReference type="AlphaFoldDB" id="A0A433RW67"/>
<keyword evidence="1 5" id="KW-0808">Transferase</keyword>
<evidence type="ECO:0000259" key="4">
    <source>
        <dbReference type="Pfam" id="PF13302"/>
    </source>
</evidence>
<proteinExistence type="inferred from homology"/>
<evidence type="ECO:0000256" key="3">
    <source>
        <dbReference type="ARBA" id="ARBA00038502"/>
    </source>
</evidence>
<evidence type="ECO:0000313" key="5">
    <source>
        <dbReference type="EMBL" id="RUS57542.1"/>
    </source>
</evidence>
<feature type="domain" description="N-acetyltransferase" evidence="4">
    <location>
        <begin position="25"/>
        <end position="149"/>
    </location>
</feature>
<dbReference type="Pfam" id="PF13302">
    <property type="entry name" value="Acetyltransf_3"/>
    <property type="match status" value="1"/>
</dbReference>
<dbReference type="GO" id="GO:0008999">
    <property type="term" value="F:protein-N-terminal-alanine acetyltransferase activity"/>
    <property type="evidence" value="ECO:0007669"/>
    <property type="project" value="TreeGrafter"/>
</dbReference>
<dbReference type="InterPro" id="IPR051531">
    <property type="entry name" value="N-acetyltransferase"/>
</dbReference>
<dbReference type="InterPro" id="IPR016181">
    <property type="entry name" value="Acyl_CoA_acyltransferase"/>
</dbReference>
<reference evidence="5 6" key="1">
    <citation type="submission" date="2014-11" db="EMBL/GenBank/DDBJ databases">
        <title>Genome sequence and analysis of novel Kurthia sp.</title>
        <authorList>
            <person name="Lawson J.N."/>
            <person name="Gonzalez J.E."/>
            <person name="Rinauldi L."/>
            <person name="Xuan Z."/>
            <person name="Firman A."/>
            <person name="Shaddox L."/>
            <person name="Trudeau A."/>
            <person name="Shah S."/>
            <person name="Reiman D."/>
        </authorList>
    </citation>
    <scope>NUCLEOTIDE SEQUENCE [LARGE SCALE GENOMIC DNA]</scope>
    <source>
        <strain evidence="5 6">3B1D</strain>
    </source>
</reference>
<sequence>MAFNVNPSFDESWSEEVLQYYNRNRHFLSEWEPQRTEEFYTLNFQKSFLKEDVKANESGKILRLWITGKNDKRKIIGCITFNLIVRGVLQSCILGYKLDKDEINKGLITEGIQKAIDVVFNELNLHRIEAPILPINAASIKVVSKLRFENEGLSKKYIKVNGKWEDHTRWALINTNA</sequence>
<evidence type="ECO:0000256" key="1">
    <source>
        <dbReference type="ARBA" id="ARBA00022679"/>
    </source>
</evidence>
<dbReference type="RefSeq" id="WP_199754646.1">
    <property type="nucleotide sequence ID" value="NZ_JTFC01000021.1"/>
</dbReference>
<accession>A0A433RW67</accession>